<comment type="caution">
    <text evidence="2">The sequence shown here is derived from an EMBL/GenBank/DDBJ whole genome shotgun (WGS) entry which is preliminary data.</text>
</comment>
<name>A0AAD4YU24_PRUDU</name>
<accession>A0AAD4YU24</accession>
<gene>
    <name evidence="2" type="ORF">L3X38_030467</name>
</gene>
<keyword evidence="3" id="KW-1185">Reference proteome</keyword>
<evidence type="ECO:0000256" key="1">
    <source>
        <dbReference type="SAM" id="MobiDB-lite"/>
    </source>
</evidence>
<dbReference type="EMBL" id="JAJFAZ020000006">
    <property type="protein sequence ID" value="KAI5321396.1"/>
    <property type="molecule type" value="Genomic_DNA"/>
</dbReference>
<feature type="compositionally biased region" description="Basic and acidic residues" evidence="1">
    <location>
        <begin position="77"/>
        <end position="96"/>
    </location>
</feature>
<feature type="region of interest" description="Disordered" evidence="1">
    <location>
        <begin position="74"/>
        <end position="96"/>
    </location>
</feature>
<sequence length="96" mass="11542">MADTSQTWKEHSFTNCIALPYEFEEKSLAVKMSDGNWLIFMCLCNEVVEFEDDHYCCCDEYECVYSSDVDDYPPQPEPHRHYEWQPDRTHPEFPKY</sequence>
<reference evidence="2 3" key="1">
    <citation type="journal article" date="2022" name="G3 (Bethesda)">
        <title>Whole-genome sequence and methylome profiling of the almond [Prunus dulcis (Mill.) D.A. Webb] cultivar 'Nonpareil'.</title>
        <authorList>
            <person name="D'Amico-Willman K.M."/>
            <person name="Ouma W.Z."/>
            <person name="Meulia T."/>
            <person name="Sideli G.M."/>
            <person name="Gradziel T.M."/>
            <person name="Fresnedo-Ramirez J."/>
        </authorList>
    </citation>
    <scope>NUCLEOTIDE SEQUENCE [LARGE SCALE GENOMIC DNA]</scope>
    <source>
        <strain evidence="2">Clone GOH B32 T37-40</strain>
    </source>
</reference>
<evidence type="ECO:0000313" key="2">
    <source>
        <dbReference type="EMBL" id="KAI5321396.1"/>
    </source>
</evidence>
<organism evidence="2 3">
    <name type="scientific">Prunus dulcis</name>
    <name type="common">Almond</name>
    <name type="synonym">Amygdalus dulcis</name>
    <dbReference type="NCBI Taxonomy" id="3755"/>
    <lineage>
        <taxon>Eukaryota</taxon>
        <taxon>Viridiplantae</taxon>
        <taxon>Streptophyta</taxon>
        <taxon>Embryophyta</taxon>
        <taxon>Tracheophyta</taxon>
        <taxon>Spermatophyta</taxon>
        <taxon>Magnoliopsida</taxon>
        <taxon>eudicotyledons</taxon>
        <taxon>Gunneridae</taxon>
        <taxon>Pentapetalae</taxon>
        <taxon>rosids</taxon>
        <taxon>fabids</taxon>
        <taxon>Rosales</taxon>
        <taxon>Rosaceae</taxon>
        <taxon>Amygdaloideae</taxon>
        <taxon>Amygdaleae</taxon>
        <taxon>Prunus</taxon>
    </lineage>
</organism>
<proteinExistence type="predicted"/>
<evidence type="ECO:0000313" key="3">
    <source>
        <dbReference type="Proteomes" id="UP001054821"/>
    </source>
</evidence>
<dbReference type="Proteomes" id="UP001054821">
    <property type="component" value="Chromosome 6"/>
</dbReference>
<dbReference type="AlphaFoldDB" id="A0AAD4YU24"/>
<protein>
    <submittedName>
        <fullName evidence="2">Uncharacterized protein</fullName>
    </submittedName>
</protein>